<evidence type="ECO:0000313" key="2">
    <source>
        <dbReference type="Proteomes" id="UP000572540"/>
    </source>
</evidence>
<gene>
    <name evidence="1" type="ORF">GGD41_004970</name>
</gene>
<accession>A0A7Y9WBD8</accession>
<sequence length="81" mass="8952">MIARSVVVRARAVAAEQRDDFAAIHRQVDAMQNVRLAIPRLQTRNFQRGHGVRRAAHFEAFALGNRIHAWAPASAASALPI</sequence>
<organism evidence="1 2">
    <name type="scientific">Paraburkholderia bryophila</name>
    <dbReference type="NCBI Taxonomy" id="420952"/>
    <lineage>
        <taxon>Bacteria</taxon>
        <taxon>Pseudomonadati</taxon>
        <taxon>Pseudomonadota</taxon>
        <taxon>Betaproteobacteria</taxon>
        <taxon>Burkholderiales</taxon>
        <taxon>Burkholderiaceae</taxon>
        <taxon>Paraburkholderia</taxon>
    </lineage>
</organism>
<dbReference type="Proteomes" id="UP000572540">
    <property type="component" value="Unassembled WGS sequence"/>
</dbReference>
<protein>
    <submittedName>
        <fullName evidence="1">Uncharacterized protein</fullName>
    </submittedName>
</protein>
<proteinExistence type="predicted"/>
<name>A0A7Y9WBD8_9BURK</name>
<evidence type="ECO:0000313" key="1">
    <source>
        <dbReference type="EMBL" id="NYH17742.1"/>
    </source>
</evidence>
<reference evidence="1 2" key="1">
    <citation type="submission" date="2020-07" db="EMBL/GenBank/DDBJ databases">
        <title>Exploring microbial biodiversity for novel pathways involved in the catabolism of aromatic compounds derived from lignin.</title>
        <authorList>
            <person name="Elkins J."/>
        </authorList>
    </citation>
    <scope>NUCLEOTIDE SEQUENCE [LARGE SCALE GENOMIC DNA]</scope>
    <source>
        <strain evidence="1 2">H2C3B</strain>
    </source>
</reference>
<dbReference type="AlphaFoldDB" id="A0A7Y9WBD8"/>
<comment type="caution">
    <text evidence="1">The sequence shown here is derived from an EMBL/GenBank/DDBJ whole genome shotgun (WGS) entry which is preliminary data.</text>
</comment>
<dbReference type="EMBL" id="JACCAU010000001">
    <property type="protein sequence ID" value="NYH17742.1"/>
    <property type="molecule type" value="Genomic_DNA"/>
</dbReference>